<dbReference type="FunFam" id="3.40.50.300:FF:000042">
    <property type="entry name" value="Maltose/maltodextrin ABC transporter, ATP-binding protein"/>
    <property type="match status" value="1"/>
</dbReference>
<dbReference type="AlphaFoldDB" id="S7TZG5"/>
<dbReference type="CDD" id="cd03301">
    <property type="entry name" value="ABC_MalK_N"/>
    <property type="match status" value="1"/>
</dbReference>
<dbReference type="Gene3D" id="2.40.50.140">
    <property type="entry name" value="Nucleic acid-binding proteins"/>
    <property type="match status" value="1"/>
</dbReference>
<evidence type="ECO:0000256" key="3">
    <source>
        <dbReference type="ARBA" id="ARBA00022840"/>
    </source>
</evidence>
<dbReference type="InterPro" id="IPR047641">
    <property type="entry name" value="ABC_transpr_MalK/UgpC-like"/>
</dbReference>
<dbReference type="InterPro" id="IPR003439">
    <property type="entry name" value="ABC_transporter-like_ATP-bd"/>
</dbReference>
<dbReference type="GO" id="GO:0008643">
    <property type="term" value="P:carbohydrate transport"/>
    <property type="evidence" value="ECO:0007669"/>
    <property type="project" value="InterPro"/>
</dbReference>
<dbReference type="GO" id="GO:0140359">
    <property type="term" value="F:ABC-type transporter activity"/>
    <property type="evidence" value="ECO:0007669"/>
    <property type="project" value="InterPro"/>
</dbReference>
<dbReference type="SUPFAM" id="SSF50331">
    <property type="entry name" value="MOP-like"/>
    <property type="match status" value="1"/>
</dbReference>
<dbReference type="SMART" id="SM00382">
    <property type="entry name" value="AAA"/>
    <property type="match status" value="1"/>
</dbReference>
<organism evidence="5 6">
    <name type="scientific">Desulfococcus multivorans DSM 2059</name>
    <dbReference type="NCBI Taxonomy" id="1121405"/>
    <lineage>
        <taxon>Bacteria</taxon>
        <taxon>Pseudomonadati</taxon>
        <taxon>Thermodesulfobacteriota</taxon>
        <taxon>Desulfobacteria</taxon>
        <taxon>Desulfobacterales</taxon>
        <taxon>Desulfococcaceae</taxon>
        <taxon>Desulfococcus</taxon>
    </lineage>
</organism>
<dbReference type="InterPro" id="IPR027417">
    <property type="entry name" value="P-loop_NTPase"/>
</dbReference>
<dbReference type="OrthoDB" id="9809450at2"/>
<dbReference type="PROSITE" id="PS50893">
    <property type="entry name" value="ABC_TRANSPORTER_2"/>
    <property type="match status" value="1"/>
</dbReference>
<keyword evidence="1" id="KW-0813">Transport</keyword>
<keyword evidence="2" id="KW-0547">Nucleotide-binding</keyword>
<dbReference type="Gene3D" id="2.40.50.100">
    <property type="match status" value="1"/>
</dbReference>
<proteinExistence type="predicted"/>
<evidence type="ECO:0000313" key="6">
    <source>
        <dbReference type="Proteomes" id="UP000014977"/>
    </source>
</evidence>
<dbReference type="PROSITE" id="PS00211">
    <property type="entry name" value="ABC_TRANSPORTER_1"/>
    <property type="match status" value="1"/>
</dbReference>
<keyword evidence="3" id="KW-0067">ATP-binding</keyword>
<feature type="domain" description="ABC transporter" evidence="4">
    <location>
        <begin position="4"/>
        <end position="235"/>
    </location>
</feature>
<evidence type="ECO:0000313" key="5">
    <source>
        <dbReference type="EMBL" id="EPR42576.1"/>
    </source>
</evidence>
<name>S7TZG5_DESML</name>
<dbReference type="PANTHER" id="PTHR43875">
    <property type="entry name" value="MALTODEXTRIN IMPORT ATP-BINDING PROTEIN MSMX"/>
    <property type="match status" value="1"/>
</dbReference>
<dbReference type="GO" id="GO:0055052">
    <property type="term" value="C:ATP-binding cassette (ABC) transporter complex, substrate-binding subunit-containing"/>
    <property type="evidence" value="ECO:0007669"/>
    <property type="project" value="TreeGrafter"/>
</dbReference>
<dbReference type="Pfam" id="PF00005">
    <property type="entry name" value="ABC_tran"/>
    <property type="match status" value="1"/>
</dbReference>
<dbReference type="InterPro" id="IPR012340">
    <property type="entry name" value="NA-bd_OB-fold"/>
</dbReference>
<protein>
    <submittedName>
        <fullName evidence="5">ABC transporter related protein</fullName>
    </submittedName>
</protein>
<gene>
    <name evidence="5" type="ORF">dsmv_1564</name>
</gene>
<accession>S7TZG5</accession>
<evidence type="ECO:0000256" key="2">
    <source>
        <dbReference type="ARBA" id="ARBA00022741"/>
    </source>
</evidence>
<dbReference type="NCBIfam" id="NF008653">
    <property type="entry name" value="PRK11650.1"/>
    <property type="match status" value="1"/>
</dbReference>
<dbReference type="InterPro" id="IPR015855">
    <property type="entry name" value="ABC_transpr_MalK-like"/>
</dbReference>
<evidence type="ECO:0000256" key="1">
    <source>
        <dbReference type="ARBA" id="ARBA00022448"/>
    </source>
</evidence>
<dbReference type="Proteomes" id="UP000014977">
    <property type="component" value="Unassembled WGS sequence"/>
</dbReference>
<comment type="caution">
    <text evidence="5">The sequence shown here is derived from an EMBL/GenBank/DDBJ whole genome shotgun (WGS) entry which is preliminary data.</text>
</comment>
<reference evidence="5 6" key="1">
    <citation type="journal article" date="2013" name="Genome Announc.">
        <title>Draft genome sequences for three mercury-methylating, sulfate-reducing bacteria.</title>
        <authorList>
            <person name="Brown S.D."/>
            <person name="Hurt R.A.Jr."/>
            <person name="Gilmour C.C."/>
            <person name="Elias D.A."/>
        </authorList>
    </citation>
    <scope>NUCLEOTIDE SEQUENCE [LARGE SCALE GENOMIC DNA]</scope>
    <source>
        <strain evidence="5 6">DSM 2059</strain>
    </source>
</reference>
<dbReference type="EMBL" id="ATHJ01000064">
    <property type="protein sequence ID" value="EPR42576.1"/>
    <property type="molecule type" value="Genomic_DNA"/>
</dbReference>
<dbReference type="Pfam" id="PF17912">
    <property type="entry name" value="OB_MalK"/>
    <property type="match status" value="1"/>
</dbReference>
<dbReference type="InterPro" id="IPR040582">
    <property type="entry name" value="OB_MalK-like"/>
</dbReference>
<dbReference type="RefSeq" id="WP_020875948.1">
    <property type="nucleotide sequence ID" value="NZ_ATHJ01000064.1"/>
</dbReference>
<dbReference type="eggNOG" id="COG3842">
    <property type="taxonomic scope" value="Bacteria"/>
</dbReference>
<dbReference type="InterPro" id="IPR017871">
    <property type="entry name" value="ABC_transporter-like_CS"/>
</dbReference>
<evidence type="ECO:0000259" key="4">
    <source>
        <dbReference type="PROSITE" id="PS50893"/>
    </source>
</evidence>
<dbReference type="SUPFAM" id="SSF52540">
    <property type="entry name" value="P-loop containing nucleoside triphosphate hydrolases"/>
    <property type="match status" value="1"/>
</dbReference>
<dbReference type="STRING" id="897.B2D07_07780"/>
<dbReference type="InterPro" id="IPR008995">
    <property type="entry name" value="Mo/tungstate-bd_C_term_dom"/>
</dbReference>
<dbReference type="Gene3D" id="3.40.50.300">
    <property type="entry name" value="P-loop containing nucleotide triphosphate hydrolases"/>
    <property type="match status" value="1"/>
</dbReference>
<keyword evidence="6" id="KW-1185">Reference proteome</keyword>
<sequence length="387" mass="42603">MASIVFDQVKKYYDGETPVVDHLDLEVRDGEFLVLVGPSGCGKSTVLRMAAGLEMVSDGEIRIGGRVVNDLPPQQRNVAMVFQNYALYPHMTVRRNLEFPLRMQKLPRREIARRVSKTAEMLGLSPVLDRRPKTLSGGQRQRVAMGRAIVRDADVFLMDEPLSNLDARLRIQIRTDIAALQARLRVTTLYVTHDQVEAMTMGQRVAVMRSGKLEQTAPPQALYERPASVFVAGFIGSPGMNILRAELASDDNGLAARINRFRLALPDDIFSRCPTLEAWIGRELLVGIRPEGISLADEHDDAGIPAAVRATESLGHETILHAAAEVTTVAFDAQTPFTAVTETPILSAVLRGHRPLRHGEPLRLSINSGNLHFFAPDGKAIGCPFHP</sequence>
<dbReference type="InterPro" id="IPR003593">
    <property type="entry name" value="AAA+_ATPase"/>
</dbReference>
<dbReference type="GO" id="GO:0016887">
    <property type="term" value="F:ATP hydrolysis activity"/>
    <property type="evidence" value="ECO:0007669"/>
    <property type="project" value="InterPro"/>
</dbReference>
<dbReference type="GO" id="GO:0005524">
    <property type="term" value="F:ATP binding"/>
    <property type="evidence" value="ECO:0007669"/>
    <property type="project" value="UniProtKB-KW"/>
</dbReference>
<dbReference type="PANTHER" id="PTHR43875:SF1">
    <property type="entry name" value="OSMOPROTECTIVE COMPOUNDS UPTAKE ATP-BINDING PROTEIN GGTA"/>
    <property type="match status" value="1"/>
</dbReference>